<feature type="transmembrane region" description="Helical" evidence="1">
    <location>
        <begin position="416"/>
        <end position="443"/>
    </location>
</feature>
<dbReference type="EMBL" id="AMQN01010881">
    <property type="status" value="NOT_ANNOTATED_CDS"/>
    <property type="molecule type" value="Genomic_DNA"/>
</dbReference>
<dbReference type="GO" id="GO:0005783">
    <property type="term" value="C:endoplasmic reticulum"/>
    <property type="evidence" value="ECO:0007669"/>
    <property type="project" value="TreeGrafter"/>
</dbReference>
<keyword evidence="1" id="KW-0472">Membrane</keyword>
<feature type="transmembrane region" description="Helical" evidence="1">
    <location>
        <begin position="464"/>
        <end position="489"/>
    </location>
</feature>
<dbReference type="PANTHER" id="PTHR21329:SF3">
    <property type="entry name" value="PHOSPHATIDYLINOSITOL N-ACETYLGLUCOSAMINYLTRANSFERASE SUBUNIT Q"/>
    <property type="match status" value="1"/>
</dbReference>
<sequence>MEADEATSKICKVFVPSKCLNGDSGILLGLKAPGAMCVTSVLEIPRSNHWRSLYSRYKQTNHENCTCILGVWDNRVDSIQRNAEVNQCLRFAHDLQLPIVHLRKVNGAPQPQVSSCGALCDKDIVVVIYDIDTLANAVYLTDRSQVKSNLSLITNSFAVYKETRSEMLQWVKSKGLTLREFVSHQVPLASQLQNHVLRLFCWFFMNLSTFLSLLHRCVGSLNGYFVRLLLSLPACLAQVSHRYTEIRQLASRCLPFSKTRDTILRLKLKNAFWRHIVDIILGVAVMLWLTKDGRSALLAESAMTWAQVWTDHPKKKCTSKFCFKQNVASQLQELLHWMMGAPAGLKLNSELAHFLGKFFLYHIYVWTGNILIFHPGYLQFLRPFWSDAVWCIALSGCLGLSVQLSLVQDLLSMMTLHIYCFYVYAARLYHLQLSGLSSLWRLFRGKKWNSLRQRVDSVSYGVDQLFVGTLLFTILLFLLPTTLMFYSVFAALRSLVLLAQASCQLAVQIFNALPIYSAFLRVTRPDKLSGKNGVCFYHDFQQYLCLFQDDVLLYALQQAPGQPLYLAMQFVPACWTKLWDSSSPSNAAPSNSWRSLGSKLLRAIENRDQLIGIYAELLHKRVSREMETRHERQIVQSSKWQTYISSQPPKALAGSDRR</sequence>
<protein>
    <recommendedName>
        <fullName evidence="5">Phosphatidylinositol N-acetylglucosaminyltransferase subunit Q</fullName>
    </recommendedName>
</protein>
<organism evidence="2">
    <name type="scientific">Capitella teleta</name>
    <name type="common">Polychaete worm</name>
    <dbReference type="NCBI Taxonomy" id="283909"/>
    <lineage>
        <taxon>Eukaryota</taxon>
        <taxon>Metazoa</taxon>
        <taxon>Spiralia</taxon>
        <taxon>Lophotrochozoa</taxon>
        <taxon>Annelida</taxon>
        <taxon>Polychaeta</taxon>
        <taxon>Sedentaria</taxon>
        <taxon>Scolecida</taxon>
        <taxon>Capitellidae</taxon>
        <taxon>Capitella</taxon>
    </lineage>
</organism>
<dbReference type="EnsemblMetazoa" id="CapteT227649">
    <property type="protein sequence ID" value="CapteP227649"/>
    <property type="gene ID" value="CapteG227649"/>
</dbReference>
<evidence type="ECO:0000313" key="3">
    <source>
        <dbReference type="EnsemblMetazoa" id="CapteP227649"/>
    </source>
</evidence>
<dbReference type="HOGENOM" id="CLU_021157_2_0_1"/>
<evidence type="ECO:0000313" key="2">
    <source>
        <dbReference type="EMBL" id="ELT97516.1"/>
    </source>
</evidence>
<dbReference type="GO" id="GO:0006506">
    <property type="term" value="P:GPI anchor biosynthetic process"/>
    <property type="evidence" value="ECO:0007669"/>
    <property type="project" value="InterPro"/>
</dbReference>
<feature type="transmembrane region" description="Helical" evidence="1">
    <location>
        <begin position="354"/>
        <end position="372"/>
    </location>
</feature>
<reference evidence="2 4" key="2">
    <citation type="journal article" date="2013" name="Nature">
        <title>Insights into bilaterian evolution from three spiralian genomes.</title>
        <authorList>
            <person name="Simakov O."/>
            <person name="Marletaz F."/>
            <person name="Cho S.J."/>
            <person name="Edsinger-Gonzales E."/>
            <person name="Havlak P."/>
            <person name="Hellsten U."/>
            <person name="Kuo D.H."/>
            <person name="Larsson T."/>
            <person name="Lv J."/>
            <person name="Arendt D."/>
            <person name="Savage R."/>
            <person name="Osoegawa K."/>
            <person name="de Jong P."/>
            <person name="Grimwood J."/>
            <person name="Chapman J.A."/>
            <person name="Shapiro H."/>
            <person name="Aerts A."/>
            <person name="Otillar R.P."/>
            <person name="Terry A.Y."/>
            <person name="Boore J.L."/>
            <person name="Grigoriev I.V."/>
            <person name="Lindberg D.R."/>
            <person name="Seaver E.C."/>
            <person name="Weisblat D.A."/>
            <person name="Putnam N.H."/>
            <person name="Rokhsar D.S."/>
        </authorList>
    </citation>
    <scope>NUCLEOTIDE SEQUENCE</scope>
    <source>
        <strain evidence="2 4">I ESC-2004</strain>
    </source>
</reference>
<dbReference type="Proteomes" id="UP000014760">
    <property type="component" value="Unassembled WGS sequence"/>
</dbReference>
<dbReference type="GO" id="GO:0016020">
    <property type="term" value="C:membrane"/>
    <property type="evidence" value="ECO:0007669"/>
    <property type="project" value="InterPro"/>
</dbReference>
<proteinExistence type="predicted"/>
<dbReference type="EMBL" id="KB308552">
    <property type="protein sequence ID" value="ELT97516.1"/>
    <property type="molecule type" value="Genomic_DNA"/>
</dbReference>
<name>R7U1H7_CAPTE</name>
<dbReference type="STRING" id="283909.R7U1H7"/>
<evidence type="ECO:0008006" key="5">
    <source>
        <dbReference type="Google" id="ProtNLM"/>
    </source>
</evidence>
<keyword evidence="1" id="KW-1133">Transmembrane helix</keyword>
<accession>R7U1H7</accession>
<dbReference type="OrthoDB" id="70250at2759"/>
<evidence type="ECO:0000256" key="1">
    <source>
        <dbReference type="SAM" id="Phobius"/>
    </source>
</evidence>
<keyword evidence="1" id="KW-0812">Transmembrane</keyword>
<keyword evidence="4" id="KW-1185">Reference proteome</keyword>
<dbReference type="AlphaFoldDB" id="R7U1H7"/>
<dbReference type="InterPro" id="IPR007720">
    <property type="entry name" value="PigQ/GPI1"/>
</dbReference>
<reference evidence="3" key="3">
    <citation type="submission" date="2015-06" db="UniProtKB">
        <authorList>
            <consortium name="EnsemblMetazoa"/>
        </authorList>
    </citation>
    <scope>IDENTIFICATION</scope>
</reference>
<dbReference type="Pfam" id="PF05024">
    <property type="entry name" value="Gpi1"/>
    <property type="match status" value="1"/>
</dbReference>
<feature type="transmembrane region" description="Helical" evidence="1">
    <location>
        <begin position="271"/>
        <end position="289"/>
    </location>
</feature>
<dbReference type="PANTHER" id="PTHR21329">
    <property type="entry name" value="PHOSPHATIDYLINOSITOL N-ACETYLGLUCOSAMINYLTRANSFERASE SUBUNIT Q-RELATED"/>
    <property type="match status" value="1"/>
</dbReference>
<evidence type="ECO:0000313" key="4">
    <source>
        <dbReference type="Proteomes" id="UP000014760"/>
    </source>
</evidence>
<feature type="transmembrane region" description="Helical" evidence="1">
    <location>
        <begin position="384"/>
        <end position="404"/>
    </location>
</feature>
<reference evidence="4" key="1">
    <citation type="submission" date="2012-12" db="EMBL/GenBank/DDBJ databases">
        <authorList>
            <person name="Hellsten U."/>
            <person name="Grimwood J."/>
            <person name="Chapman J.A."/>
            <person name="Shapiro H."/>
            <person name="Aerts A."/>
            <person name="Otillar R.P."/>
            <person name="Terry A.Y."/>
            <person name="Boore J.L."/>
            <person name="Simakov O."/>
            <person name="Marletaz F."/>
            <person name="Cho S.-J."/>
            <person name="Edsinger-Gonzales E."/>
            <person name="Havlak P."/>
            <person name="Kuo D.-H."/>
            <person name="Larsson T."/>
            <person name="Lv J."/>
            <person name="Arendt D."/>
            <person name="Savage R."/>
            <person name="Osoegawa K."/>
            <person name="de Jong P."/>
            <person name="Lindberg D.R."/>
            <person name="Seaver E.C."/>
            <person name="Weisblat D.A."/>
            <person name="Putnam N.H."/>
            <person name="Grigoriev I.V."/>
            <person name="Rokhsar D.S."/>
        </authorList>
    </citation>
    <scope>NUCLEOTIDE SEQUENCE</scope>
    <source>
        <strain evidence="4">I ESC-2004</strain>
    </source>
</reference>
<gene>
    <name evidence="2" type="ORF">CAPTEDRAFT_227649</name>
</gene>